<dbReference type="Gene3D" id="1.25.40.10">
    <property type="entry name" value="Tetratricopeptide repeat domain"/>
    <property type="match status" value="1"/>
</dbReference>
<evidence type="ECO:0000313" key="1">
    <source>
        <dbReference type="EMBL" id="KAK7359620.1"/>
    </source>
</evidence>
<organism evidence="1 2">
    <name type="scientific">Canavalia gladiata</name>
    <name type="common">Sword bean</name>
    <name type="synonym">Dolichos gladiatus</name>
    <dbReference type="NCBI Taxonomy" id="3824"/>
    <lineage>
        <taxon>Eukaryota</taxon>
        <taxon>Viridiplantae</taxon>
        <taxon>Streptophyta</taxon>
        <taxon>Embryophyta</taxon>
        <taxon>Tracheophyta</taxon>
        <taxon>Spermatophyta</taxon>
        <taxon>Magnoliopsida</taxon>
        <taxon>eudicotyledons</taxon>
        <taxon>Gunneridae</taxon>
        <taxon>Pentapetalae</taxon>
        <taxon>rosids</taxon>
        <taxon>fabids</taxon>
        <taxon>Fabales</taxon>
        <taxon>Fabaceae</taxon>
        <taxon>Papilionoideae</taxon>
        <taxon>50 kb inversion clade</taxon>
        <taxon>NPAAA clade</taxon>
        <taxon>indigoferoid/millettioid clade</taxon>
        <taxon>Phaseoleae</taxon>
        <taxon>Canavalia</taxon>
    </lineage>
</organism>
<dbReference type="PANTHER" id="PTHR36350:SF2">
    <property type="entry name" value="PROTEIN, PUTATIVE-RELATED"/>
    <property type="match status" value="1"/>
</dbReference>
<dbReference type="EMBL" id="JAYMYQ010000001">
    <property type="protein sequence ID" value="KAK7359620.1"/>
    <property type="molecule type" value="Genomic_DNA"/>
</dbReference>
<dbReference type="AlphaFoldDB" id="A0AAN9MRE7"/>
<sequence>MESTISQCYCAPLNLSYGSKLSQYARPSNFHLRFNHATSLCLPNFSITRHQIARPFRHANCMLETFSLPSENEGSDNKVLRGVTQVSLVLACVIGLFNFSSKMNPKITTAYACDPSSTTEKIGKNYDLSMIQNTNKGRVVVGELLKMLNEAEESTEANQSLPKFDQQAPSVADIDAFKMIAMRLPEPEIRARALEKLQRQYNKTQNDQSKEKLRFSLAEFLIFQENFEEARKWLDEQINIELAYEKAQTPKEKCDKLLEKYTDPQISNKEQIKIARLLFYKAIVHSMLEDKEGKGKEGREWWKSGEAVDHKGKEAVEWRKAFIQTL</sequence>
<dbReference type="PANTHER" id="PTHR36350">
    <property type="entry name" value="TRANSMEMBRANE PROTEIN"/>
    <property type="match status" value="1"/>
</dbReference>
<gene>
    <name evidence="1" type="ORF">VNO77_01582</name>
</gene>
<accession>A0AAN9MRE7</accession>
<evidence type="ECO:0000313" key="2">
    <source>
        <dbReference type="Proteomes" id="UP001367508"/>
    </source>
</evidence>
<keyword evidence="2" id="KW-1185">Reference proteome</keyword>
<protein>
    <submittedName>
        <fullName evidence="1">Uncharacterized protein</fullName>
    </submittedName>
</protein>
<dbReference type="InterPro" id="IPR011990">
    <property type="entry name" value="TPR-like_helical_dom_sf"/>
</dbReference>
<reference evidence="1 2" key="1">
    <citation type="submission" date="2024-01" db="EMBL/GenBank/DDBJ databases">
        <title>The genomes of 5 underutilized Papilionoideae crops provide insights into root nodulation and disease resistanc.</title>
        <authorList>
            <person name="Jiang F."/>
        </authorList>
    </citation>
    <scope>NUCLEOTIDE SEQUENCE [LARGE SCALE GENOMIC DNA]</scope>
    <source>
        <strain evidence="1">LVBAO_FW01</strain>
        <tissue evidence="1">Leaves</tissue>
    </source>
</reference>
<proteinExistence type="predicted"/>
<comment type="caution">
    <text evidence="1">The sequence shown here is derived from an EMBL/GenBank/DDBJ whole genome shotgun (WGS) entry which is preliminary data.</text>
</comment>
<name>A0AAN9MRE7_CANGL</name>
<dbReference type="Proteomes" id="UP001367508">
    <property type="component" value="Unassembled WGS sequence"/>
</dbReference>